<accession>A0AA86RIY8</accession>
<comment type="caution">
    <text evidence="1">The sequence shown here is derived from an EMBL/GenBank/DDBJ whole genome shotgun (WGS) entry which is preliminary data.</text>
</comment>
<evidence type="ECO:0000313" key="2">
    <source>
        <dbReference type="EMBL" id="CAL6022439.1"/>
    </source>
</evidence>
<protein>
    <submittedName>
        <fullName evidence="2">Hypothetical_protein</fullName>
    </submittedName>
</protein>
<evidence type="ECO:0000313" key="3">
    <source>
        <dbReference type="Proteomes" id="UP001642409"/>
    </source>
</evidence>
<reference evidence="2 3" key="2">
    <citation type="submission" date="2024-07" db="EMBL/GenBank/DDBJ databases">
        <authorList>
            <person name="Akdeniz Z."/>
        </authorList>
    </citation>
    <scope>NUCLEOTIDE SEQUENCE [LARGE SCALE GENOMIC DNA]</scope>
</reference>
<gene>
    <name evidence="2" type="ORF">HINF_LOCUS28647</name>
    <name evidence="1" type="ORF">HINF_LOCUS60654</name>
</gene>
<keyword evidence="3" id="KW-1185">Reference proteome</keyword>
<dbReference type="Proteomes" id="UP001642409">
    <property type="component" value="Unassembled WGS sequence"/>
</dbReference>
<reference evidence="1" key="1">
    <citation type="submission" date="2023-06" db="EMBL/GenBank/DDBJ databases">
        <authorList>
            <person name="Kurt Z."/>
        </authorList>
    </citation>
    <scope>NUCLEOTIDE SEQUENCE</scope>
</reference>
<dbReference type="EMBL" id="CAXDID020000091">
    <property type="protein sequence ID" value="CAL6022439.1"/>
    <property type="molecule type" value="Genomic_DNA"/>
</dbReference>
<dbReference type="AlphaFoldDB" id="A0AA86RIY8"/>
<proteinExistence type="predicted"/>
<organism evidence="1">
    <name type="scientific">Hexamita inflata</name>
    <dbReference type="NCBI Taxonomy" id="28002"/>
    <lineage>
        <taxon>Eukaryota</taxon>
        <taxon>Metamonada</taxon>
        <taxon>Diplomonadida</taxon>
        <taxon>Hexamitidae</taxon>
        <taxon>Hexamitinae</taxon>
        <taxon>Hexamita</taxon>
    </lineage>
</organism>
<name>A0AA86RIY8_9EUKA</name>
<dbReference type="EMBL" id="CATOUU010001118">
    <property type="protein sequence ID" value="CAI9973009.1"/>
    <property type="molecule type" value="Genomic_DNA"/>
</dbReference>
<sequence>MTLDFPIFKNLNTNLAREIITQQPNIQINAQNMVQLQVILQILTGRKYDDSTESFTFVQLQLNQTQQGFTIYDQDENELNEWLQVENEIFPLNKLLFVGQHKCNIHLYSPHVSNAIISCLCNSEQNEIDKNSIQIYFDNIICDDNSVNIDSTQINDQSYQIELIKMIRTKLLHINTFDIQKTTNLLLMNMIFYDCYDIKHLKINCQDNKIQYIQEIIKIKKNNIFIYANSIQNLKDIQQLMLDTVNFMKIEHHTHKEYDMGYLVAINEQSNDDSQKLLIMMEIPNFDIYFAYSGIAKVIINLVSKQQRATLQAIDEYAQCNIQLITIRDLSVILK</sequence>
<evidence type="ECO:0000313" key="1">
    <source>
        <dbReference type="EMBL" id="CAI9973009.1"/>
    </source>
</evidence>